<sequence>MLHRHPFLSLVTLAYLAFVGWVTLTPGDAAPTSSELVLRVLARLQRYEQLDWLTYDRAERLANVGLFVPVGLFLVLLFGSRLWWLALAVGIALTSAIETAQREIPGRVPDGTDVVNNTLGTVVGIVLCLVLTFPSTLRRWVAEDESRERRRHPANAR</sequence>
<keyword evidence="1" id="KW-1133">Transmembrane helix</keyword>
<protein>
    <submittedName>
        <fullName evidence="3">VanZ family protein</fullName>
    </submittedName>
</protein>
<evidence type="ECO:0000313" key="4">
    <source>
        <dbReference type="Proteomes" id="UP000502996"/>
    </source>
</evidence>
<reference evidence="3 4" key="1">
    <citation type="submission" date="2020-02" db="EMBL/GenBank/DDBJ databases">
        <title>Full genome sequence of Nocardioides sp. R-3366.</title>
        <authorList>
            <person name="Im W.-T."/>
        </authorList>
    </citation>
    <scope>NUCLEOTIDE SEQUENCE [LARGE SCALE GENOMIC DNA]</scope>
    <source>
        <strain evidence="3 4">R-3366</strain>
    </source>
</reference>
<accession>A0A6G6WBB0</accession>
<proteinExistence type="predicted"/>
<feature type="transmembrane region" description="Helical" evidence="1">
    <location>
        <begin position="83"/>
        <end position="101"/>
    </location>
</feature>
<feature type="domain" description="VanZ-like" evidence="2">
    <location>
        <begin position="13"/>
        <end position="131"/>
    </location>
</feature>
<dbReference type="InterPro" id="IPR006976">
    <property type="entry name" value="VanZ-like"/>
</dbReference>
<organism evidence="3 4">
    <name type="scientific">Nocardioides anomalus</name>
    <dbReference type="NCBI Taxonomy" id="2712223"/>
    <lineage>
        <taxon>Bacteria</taxon>
        <taxon>Bacillati</taxon>
        <taxon>Actinomycetota</taxon>
        <taxon>Actinomycetes</taxon>
        <taxon>Propionibacteriales</taxon>
        <taxon>Nocardioidaceae</taxon>
        <taxon>Nocardioides</taxon>
    </lineage>
</organism>
<dbReference type="AlphaFoldDB" id="A0A6G6WBB0"/>
<feature type="transmembrane region" description="Helical" evidence="1">
    <location>
        <begin position="121"/>
        <end position="141"/>
    </location>
</feature>
<gene>
    <name evidence="3" type="ORF">G5V58_06670</name>
</gene>
<feature type="transmembrane region" description="Helical" evidence="1">
    <location>
        <begin position="61"/>
        <end position="78"/>
    </location>
</feature>
<keyword evidence="1" id="KW-0472">Membrane</keyword>
<dbReference type="EMBL" id="CP049257">
    <property type="protein sequence ID" value="QIG42499.1"/>
    <property type="molecule type" value="Genomic_DNA"/>
</dbReference>
<dbReference type="Pfam" id="PF04892">
    <property type="entry name" value="VanZ"/>
    <property type="match status" value="1"/>
</dbReference>
<name>A0A6G6WBB0_9ACTN</name>
<evidence type="ECO:0000313" key="3">
    <source>
        <dbReference type="EMBL" id="QIG42499.1"/>
    </source>
</evidence>
<keyword evidence="1" id="KW-0812">Transmembrane</keyword>
<evidence type="ECO:0000259" key="2">
    <source>
        <dbReference type="Pfam" id="PF04892"/>
    </source>
</evidence>
<dbReference type="RefSeq" id="WP_165230144.1">
    <property type="nucleotide sequence ID" value="NZ_CP049257.1"/>
</dbReference>
<keyword evidence="4" id="KW-1185">Reference proteome</keyword>
<dbReference type="Proteomes" id="UP000502996">
    <property type="component" value="Chromosome"/>
</dbReference>
<evidence type="ECO:0000256" key="1">
    <source>
        <dbReference type="SAM" id="Phobius"/>
    </source>
</evidence>
<dbReference type="KEGG" id="nano:G5V58_06670"/>